<accession>A0A2T3Z5M0</accession>
<feature type="region of interest" description="Disordered" evidence="1">
    <location>
        <begin position="1"/>
        <end position="53"/>
    </location>
</feature>
<sequence length="281" mass="31533">MRMVGSRSANGPQLQTRIRRWRSYQPAANPNSDNGLDADETTPRTSSGPSARPLRKGLELEFINIAHPHDATSSTAISSIRSHAARDIHASRRASASQPRVERRIRMRVETDGDSHLNMAWPVDLMIPIYNDLFNCCARPITKLEHFLLAYYAKSVIPNARIWCPHGDEESLFLEGVRLYWLPFVITDTALLAGIFLSSCRNLALHGCHAEANYDYSQIATMYKLECIRYVNAAIAAERPIINETIIAITLLLCADDFICKNLNASVLHFQGINKMIKLKG</sequence>
<protein>
    <recommendedName>
        <fullName evidence="4">Transcription factor domain-containing protein</fullName>
    </recommendedName>
</protein>
<name>A0A2T3Z5M0_TRIA4</name>
<reference evidence="2 3" key="1">
    <citation type="submission" date="2016-07" db="EMBL/GenBank/DDBJ databases">
        <title>Multiple horizontal gene transfer events from other fungi enriched the ability of initially mycotrophic Trichoderma (Ascomycota) to feed on dead plant biomass.</title>
        <authorList>
            <consortium name="DOE Joint Genome Institute"/>
            <person name="Aerts A."/>
            <person name="Atanasova L."/>
            <person name="Chenthamara K."/>
            <person name="Zhang J."/>
            <person name="Grujic M."/>
            <person name="Henrissat B."/>
            <person name="Kuo A."/>
            <person name="Salamov A."/>
            <person name="Lipzen A."/>
            <person name="Labutti K."/>
            <person name="Barry K."/>
            <person name="Miao Y."/>
            <person name="Rahimi M.J."/>
            <person name="Shen Q."/>
            <person name="Grigoriev I.V."/>
            <person name="Kubicek C.P."/>
            <person name="Druzhinina I.S."/>
        </authorList>
    </citation>
    <scope>NUCLEOTIDE SEQUENCE [LARGE SCALE GENOMIC DNA]</scope>
    <source>
        <strain evidence="2 3">CBS 433.97</strain>
    </source>
</reference>
<feature type="compositionally biased region" description="Polar residues" evidence="1">
    <location>
        <begin position="7"/>
        <end position="16"/>
    </location>
</feature>
<gene>
    <name evidence="2" type="ORF">M441DRAFT_118759</name>
</gene>
<dbReference type="EMBL" id="KZ679263">
    <property type="protein sequence ID" value="PTB40126.1"/>
    <property type="molecule type" value="Genomic_DNA"/>
</dbReference>
<dbReference type="STRING" id="1042311.A0A2T3Z5M0"/>
<evidence type="ECO:0008006" key="4">
    <source>
        <dbReference type="Google" id="ProtNLM"/>
    </source>
</evidence>
<evidence type="ECO:0000256" key="1">
    <source>
        <dbReference type="SAM" id="MobiDB-lite"/>
    </source>
</evidence>
<dbReference type="AlphaFoldDB" id="A0A2T3Z5M0"/>
<dbReference type="PANTHER" id="PTHR37540:SF5">
    <property type="entry name" value="TRANSCRIPTION FACTOR DOMAIN-CONTAINING PROTEIN"/>
    <property type="match status" value="1"/>
</dbReference>
<organism evidence="2 3">
    <name type="scientific">Trichoderma asperellum (strain ATCC 204424 / CBS 433.97 / NBRC 101777)</name>
    <dbReference type="NCBI Taxonomy" id="1042311"/>
    <lineage>
        <taxon>Eukaryota</taxon>
        <taxon>Fungi</taxon>
        <taxon>Dikarya</taxon>
        <taxon>Ascomycota</taxon>
        <taxon>Pezizomycotina</taxon>
        <taxon>Sordariomycetes</taxon>
        <taxon>Hypocreomycetidae</taxon>
        <taxon>Hypocreales</taxon>
        <taxon>Hypocreaceae</taxon>
        <taxon>Trichoderma</taxon>
    </lineage>
</organism>
<dbReference type="PANTHER" id="PTHR37540">
    <property type="entry name" value="TRANSCRIPTION FACTOR (ACR-2), PUTATIVE-RELATED-RELATED"/>
    <property type="match status" value="1"/>
</dbReference>
<dbReference type="OrthoDB" id="5620at2759"/>
<evidence type="ECO:0000313" key="3">
    <source>
        <dbReference type="Proteomes" id="UP000240493"/>
    </source>
</evidence>
<dbReference type="Proteomes" id="UP000240493">
    <property type="component" value="Unassembled WGS sequence"/>
</dbReference>
<keyword evidence="3" id="KW-1185">Reference proteome</keyword>
<evidence type="ECO:0000313" key="2">
    <source>
        <dbReference type="EMBL" id="PTB40126.1"/>
    </source>
</evidence>
<proteinExistence type="predicted"/>
<feature type="non-terminal residue" evidence="2">
    <location>
        <position position="281"/>
    </location>
</feature>